<dbReference type="Proteomes" id="UP000198414">
    <property type="component" value="Unassembled WGS sequence"/>
</dbReference>
<evidence type="ECO:0000313" key="3">
    <source>
        <dbReference type="Proteomes" id="UP000198414"/>
    </source>
</evidence>
<name>A0A1Z5IZP9_9LACO</name>
<dbReference type="EMBL" id="BCMI01000051">
    <property type="protein sequence ID" value="GAX07257.1"/>
    <property type="molecule type" value="Genomic_DNA"/>
</dbReference>
<proteinExistence type="predicted"/>
<feature type="compositionally biased region" description="Polar residues" evidence="1">
    <location>
        <begin position="79"/>
        <end position="88"/>
    </location>
</feature>
<reference evidence="2 3" key="1">
    <citation type="submission" date="2015-11" db="EMBL/GenBank/DDBJ databases">
        <title>Draft genome sequences of new species of the genus Lactobacillus isolated from orchardgrass silage.</title>
        <authorList>
            <person name="Tohno M."/>
            <person name="Tanizawa Y."/>
            <person name="Arita M."/>
        </authorList>
    </citation>
    <scope>NUCLEOTIDE SEQUENCE [LARGE SCALE GENOMIC DNA]</scope>
    <source>
        <strain evidence="2 3">IWT25</strain>
    </source>
</reference>
<gene>
    <name evidence="2" type="ORF">IWT25_02611</name>
</gene>
<accession>A0A1Z5IZP9</accession>
<protein>
    <submittedName>
        <fullName evidence="2">Uncharacterized protein</fullName>
    </submittedName>
</protein>
<evidence type="ECO:0000313" key="2">
    <source>
        <dbReference type="EMBL" id="GAX07257.1"/>
    </source>
</evidence>
<comment type="caution">
    <text evidence="2">The sequence shown here is derived from an EMBL/GenBank/DDBJ whole genome shotgun (WGS) entry which is preliminary data.</text>
</comment>
<dbReference type="RefSeq" id="WP_089122122.1">
    <property type="nucleotide sequence ID" value="NZ_BCMI01000051.1"/>
</dbReference>
<dbReference type="AlphaFoldDB" id="A0A1Z5IZP9"/>
<organism evidence="2 3">
    <name type="scientific">Secundilactobacillus pentosiphilus</name>
    <dbReference type="NCBI Taxonomy" id="1714682"/>
    <lineage>
        <taxon>Bacteria</taxon>
        <taxon>Bacillati</taxon>
        <taxon>Bacillota</taxon>
        <taxon>Bacilli</taxon>
        <taxon>Lactobacillales</taxon>
        <taxon>Lactobacillaceae</taxon>
        <taxon>Secundilactobacillus</taxon>
    </lineage>
</organism>
<feature type="region of interest" description="Disordered" evidence="1">
    <location>
        <begin position="63"/>
        <end position="88"/>
    </location>
</feature>
<sequence>MTKLNNATQVLFASLILNGKASIDDVPDKLKEGVQAELDFFNNIEIADDNQKQATIKASTISPDTPTFTVPSVDKSKESQTQTTDQVVSDINKAVKDAK</sequence>
<evidence type="ECO:0000256" key="1">
    <source>
        <dbReference type="SAM" id="MobiDB-lite"/>
    </source>
</evidence>